<dbReference type="InterPro" id="IPR006626">
    <property type="entry name" value="PbH1"/>
</dbReference>
<proteinExistence type="predicted"/>
<dbReference type="RefSeq" id="XP_017997671.1">
    <property type="nucleotide sequence ID" value="XM_018141868.1"/>
</dbReference>
<dbReference type="Pfam" id="PF13229">
    <property type="entry name" value="Beta_helix"/>
    <property type="match status" value="1"/>
</dbReference>
<feature type="chain" id="PRO_5005856727" description="Right handed beta helix domain-containing protein" evidence="1">
    <location>
        <begin position="19"/>
        <end position="365"/>
    </location>
</feature>
<organism evidence="3 4">
    <name type="scientific">Cyphellophora attinorum</name>
    <dbReference type="NCBI Taxonomy" id="1664694"/>
    <lineage>
        <taxon>Eukaryota</taxon>
        <taxon>Fungi</taxon>
        <taxon>Dikarya</taxon>
        <taxon>Ascomycota</taxon>
        <taxon>Pezizomycotina</taxon>
        <taxon>Eurotiomycetes</taxon>
        <taxon>Chaetothyriomycetidae</taxon>
        <taxon>Chaetothyriales</taxon>
        <taxon>Cyphellophoraceae</taxon>
        <taxon>Cyphellophora</taxon>
    </lineage>
</organism>
<dbReference type="SUPFAM" id="SSF51126">
    <property type="entry name" value="Pectin lyase-like"/>
    <property type="match status" value="1"/>
</dbReference>
<keyword evidence="4" id="KW-1185">Reference proteome</keyword>
<dbReference type="Gene3D" id="2.160.20.10">
    <property type="entry name" value="Single-stranded right-handed beta-helix, Pectin lyase-like"/>
    <property type="match status" value="2"/>
</dbReference>
<evidence type="ECO:0000313" key="4">
    <source>
        <dbReference type="Proteomes" id="UP000038010"/>
    </source>
</evidence>
<evidence type="ECO:0000313" key="3">
    <source>
        <dbReference type="EMBL" id="KPI37708.1"/>
    </source>
</evidence>
<name>A0A0N0NK72_9EURO</name>
<accession>A0A0N0NK72</accession>
<dbReference type="InterPro" id="IPR012334">
    <property type="entry name" value="Pectin_lyas_fold"/>
</dbReference>
<gene>
    <name evidence="3" type="ORF">AB675_193</name>
</gene>
<dbReference type="AlphaFoldDB" id="A0A0N0NK72"/>
<keyword evidence="1" id="KW-0732">Signal</keyword>
<dbReference type="SMART" id="SM00710">
    <property type="entry name" value="PbH1"/>
    <property type="match status" value="5"/>
</dbReference>
<protein>
    <recommendedName>
        <fullName evidence="2">Right handed beta helix domain-containing protein</fullName>
    </recommendedName>
</protein>
<dbReference type="GeneID" id="28733737"/>
<feature type="domain" description="Right handed beta helix" evidence="2">
    <location>
        <begin position="101"/>
        <end position="237"/>
    </location>
</feature>
<evidence type="ECO:0000259" key="2">
    <source>
        <dbReference type="Pfam" id="PF13229"/>
    </source>
</evidence>
<feature type="signal peptide" evidence="1">
    <location>
        <begin position="1"/>
        <end position="18"/>
    </location>
</feature>
<dbReference type="InterPro" id="IPR039448">
    <property type="entry name" value="Beta_helix"/>
</dbReference>
<dbReference type="VEuPathDB" id="FungiDB:AB675_193"/>
<comment type="caution">
    <text evidence="3">The sequence shown here is derived from an EMBL/GenBank/DDBJ whole genome shotgun (WGS) entry which is preliminary data.</text>
</comment>
<dbReference type="Proteomes" id="UP000038010">
    <property type="component" value="Unassembled WGS sequence"/>
</dbReference>
<sequence>MFPLGSHILSLTYVLALAENAAAGKAWGPWGGKPMFVSAGQSIQSAITSAQPGAKIIVKPGTYAEQLLITQSGLSLIGLPGATLVPPTTPSPNVCTNVGGTENDQAGICVAGKDVVFADAVAEHKKVSTVGQRVKDVTISGFTIKGFSGENIALVGAESTKVLGNTLIDGGRYGVLSDGCIDSLIYGNTVTKSPPLGFISICVDDVSGAKVQDNQVDGTYVGLCTQTSGADVSGNTVKNTCQAVFIDPDIAGAKVHDNHLSDSNPACNKAEDNPVGNYGVIAAGSIGAVIKDNTVERISSGGQTNPFAAGIAIIDWPAPPTLASDNVVEGNVLSENDFDVLLFTNGTGNVVQDNECSTSAPPGLC</sequence>
<dbReference type="InterPro" id="IPR011050">
    <property type="entry name" value="Pectin_lyase_fold/virulence"/>
</dbReference>
<reference evidence="3 4" key="1">
    <citation type="submission" date="2015-06" db="EMBL/GenBank/DDBJ databases">
        <title>Draft genome of the ant-associated black yeast Phialophora attae CBS 131958.</title>
        <authorList>
            <person name="Moreno L.F."/>
            <person name="Stielow B.J."/>
            <person name="de Hoog S."/>
            <person name="Vicente V.A."/>
            <person name="Weiss V.A."/>
            <person name="de Vries M."/>
            <person name="Cruz L.M."/>
            <person name="Souza E.M."/>
        </authorList>
    </citation>
    <scope>NUCLEOTIDE SEQUENCE [LARGE SCALE GENOMIC DNA]</scope>
    <source>
        <strain evidence="3 4">CBS 131958</strain>
    </source>
</reference>
<dbReference type="OrthoDB" id="3488255at2759"/>
<evidence type="ECO:0000256" key="1">
    <source>
        <dbReference type="SAM" id="SignalP"/>
    </source>
</evidence>
<dbReference type="EMBL" id="LFJN01000022">
    <property type="protein sequence ID" value="KPI37708.1"/>
    <property type="molecule type" value="Genomic_DNA"/>
</dbReference>